<dbReference type="Proteomes" id="UP000030758">
    <property type="component" value="Unassembled WGS sequence"/>
</dbReference>
<dbReference type="CDD" id="cd00304">
    <property type="entry name" value="RT_like"/>
    <property type="match status" value="1"/>
</dbReference>
<accession>A0A085MVQ5</accession>
<dbReference type="AlphaFoldDB" id="A0A085MVQ5"/>
<proteinExistence type="predicted"/>
<dbReference type="PROSITE" id="PS50878">
    <property type="entry name" value="RT_POL"/>
    <property type="match status" value="1"/>
</dbReference>
<dbReference type="PANTHER" id="PTHR21301">
    <property type="entry name" value="REVERSE TRANSCRIPTASE"/>
    <property type="match status" value="1"/>
</dbReference>
<dbReference type="Pfam" id="PF00078">
    <property type="entry name" value="RVT_1"/>
    <property type="match status" value="1"/>
</dbReference>
<name>A0A085MVQ5_9BILA</name>
<dbReference type="EMBL" id="KL367628">
    <property type="protein sequence ID" value="KFD61301.1"/>
    <property type="molecule type" value="Genomic_DNA"/>
</dbReference>
<dbReference type="InterPro" id="IPR000477">
    <property type="entry name" value="RT_dom"/>
</dbReference>
<protein>
    <recommendedName>
        <fullName evidence="1">Reverse transcriptase domain-containing protein</fullName>
    </recommendedName>
</protein>
<sequence length="429" mass="49353">MLGRLYPLYYLSSHQKQSPELYGLPKIHKTGVPLRPVVCSTNSVTSRLCTYLTSILRPYTGKKSSYVKNSKEFCNEIRHFHISSSEILVSYDVKDLFTSIPITRTLDILETLLVTDVNLTHRTNLSPFHILKLVSFSMKEGNYFRFQEEFFQQNNGAPMGSPLSPIFAEIFMEHLEEAFNNKIAPTNPRLFKRYVDDIFAIVEVGKEELLLEHLNCLFPNCISFTIEKETRGRLPFLDALVIRSKNRLKTTVYRKPTHSDRYLHFSSHHPRSVFTGIIRGMVDRALSMCDAEFLEGELRYINRTLFSNGYPNNLVSSVIRRMTNTPTVSRQKEYGPVMVLPYYTGIGELFKRLRKTLGFTVYFKTSCSLRTFLRNDKIKVPADKRPGVVYKITCGCNASYIGRNGQHFITQVQPAFGRTQSLQASRDQT</sequence>
<organism evidence="2">
    <name type="scientific">Trichuris suis</name>
    <name type="common">pig whipworm</name>
    <dbReference type="NCBI Taxonomy" id="68888"/>
    <lineage>
        <taxon>Eukaryota</taxon>
        <taxon>Metazoa</taxon>
        <taxon>Ecdysozoa</taxon>
        <taxon>Nematoda</taxon>
        <taxon>Enoplea</taxon>
        <taxon>Dorylaimia</taxon>
        <taxon>Trichinellida</taxon>
        <taxon>Trichuridae</taxon>
        <taxon>Trichuris</taxon>
    </lineage>
</organism>
<feature type="domain" description="Reverse transcriptase" evidence="1">
    <location>
        <begin position="1"/>
        <end position="279"/>
    </location>
</feature>
<evidence type="ECO:0000259" key="1">
    <source>
        <dbReference type="PROSITE" id="PS50878"/>
    </source>
</evidence>
<reference evidence="2" key="1">
    <citation type="journal article" date="2014" name="Nat. Genet.">
        <title>Genome and transcriptome of the porcine whipworm Trichuris suis.</title>
        <authorList>
            <person name="Jex A.R."/>
            <person name="Nejsum P."/>
            <person name="Schwarz E.M."/>
            <person name="Hu L."/>
            <person name="Young N.D."/>
            <person name="Hall R.S."/>
            <person name="Korhonen P.K."/>
            <person name="Liao S."/>
            <person name="Thamsborg S."/>
            <person name="Xia J."/>
            <person name="Xu P."/>
            <person name="Wang S."/>
            <person name="Scheerlinck J.P."/>
            <person name="Hofmann A."/>
            <person name="Sternberg P.W."/>
            <person name="Wang J."/>
            <person name="Gasser R.B."/>
        </authorList>
    </citation>
    <scope>NUCLEOTIDE SEQUENCE [LARGE SCALE GENOMIC DNA]</scope>
    <source>
        <strain evidence="2">DCEP-RM93F</strain>
    </source>
</reference>
<evidence type="ECO:0000313" key="2">
    <source>
        <dbReference type="EMBL" id="KFD61301.1"/>
    </source>
</evidence>
<gene>
    <name evidence="2" type="ORF">M514_08478</name>
</gene>
<dbReference type="PANTHER" id="PTHR21301:SF10">
    <property type="entry name" value="REVERSE TRANSCRIPTASE DOMAIN-CONTAINING PROTEIN"/>
    <property type="match status" value="1"/>
</dbReference>
<dbReference type="InterPro" id="IPR058912">
    <property type="entry name" value="HTH_animal"/>
</dbReference>
<dbReference type="Pfam" id="PF26215">
    <property type="entry name" value="HTH_animal"/>
    <property type="match status" value="1"/>
</dbReference>